<sequence length="30" mass="3648">MDCFFKKIPPFLCVYDKENTSMFLQYPNLD</sequence>
<evidence type="ECO:0000313" key="1">
    <source>
        <dbReference type="EMBL" id="EDM87326.1"/>
    </source>
</evidence>
<dbReference type="EMBL" id="AAVO02000007">
    <property type="protein sequence ID" value="EDM87326.1"/>
    <property type="molecule type" value="Genomic_DNA"/>
</dbReference>
<accession>A5ZSB4</accession>
<reference evidence="1 2" key="1">
    <citation type="submission" date="2007-03" db="EMBL/GenBank/DDBJ databases">
        <authorList>
            <person name="Fulton L."/>
            <person name="Clifton S."/>
            <person name="Fulton B."/>
            <person name="Xu J."/>
            <person name="Minx P."/>
            <person name="Pepin K.H."/>
            <person name="Johnson M."/>
            <person name="Thiruvilangam P."/>
            <person name="Bhonagiri V."/>
            <person name="Nash W.E."/>
            <person name="Mardis E.R."/>
            <person name="Wilson R.K."/>
        </authorList>
    </citation>
    <scope>NUCLEOTIDE SEQUENCE [LARGE SCALE GENOMIC DNA]</scope>
    <source>
        <strain evidence="1 2">ATCC 29174</strain>
    </source>
</reference>
<proteinExistence type="predicted"/>
<name>A5ZSB4_9FIRM</name>
<dbReference type="HOGENOM" id="CLU_3402341_0_0_9"/>
<comment type="caution">
    <text evidence="1">The sequence shown here is derived from an EMBL/GenBank/DDBJ whole genome shotgun (WGS) entry which is preliminary data.</text>
</comment>
<organism evidence="1 2">
    <name type="scientific">Blautia obeum ATCC 29174</name>
    <dbReference type="NCBI Taxonomy" id="411459"/>
    <lineage>
        <taxon>Bacteria</taxon>
        <taxon>Bacillati</taxon>
        <taxon>Bacillota</taxon>
        <taxon>Clostridia</taxon>
        <taxon>Lachnospirales</taxon>
        <taxon>Lachnospiraceae</taxon>
        <taxon>Blautia</taxon>
    </lineage>
</organism>
<gene>
    <name evidence="1" type="ORF">RUMOBE_01892</name>
</gene>
<protein>
    <submittedName>
        <fullName evidence="1">Uncharacterized protein</fullName>
    </submittedName>
</protein>
<dbReference type="AlphaFoldDB" id="A5ZSB4"/>
<evidence type="ECO:0000313" key="2">
    <source>
        <dbReference type="Proteomes" id="UP000006002"/>
    </source>
</evidence>
<dbReference type="Proteomes" id="UP000006002">
    <property type="component" value="Unassembled WGS sequence"/>
</dbReference>
<reference evidence="1 2" key="2">
    <citation type="submission" date="2007-04" db="EMBL/GenBank/DDBJ databases">
        <title>Draft genome sequence of Ruminococcus obeum (ATCC 29174).</title>
        <authorList>
            <person name="Sudarsanam P."/>
            <person name="Ley R."/>
            <person name="Guruge J."/>
            <person name="Turnbaugh P.J."/>
            <person name="Mahowald M."/>
            <person name="Liep D."/>
            <person name="Gordon J."/>
        </authorList>
    </citation>
    <scope>NUCLEOTIDE SEQUENCE [LARGE SCALE GENOMIC DNA]</scope>
    <source>
        <strain evidence="1 2">ATCC 29174</strain>
    </source>
</reference>